<dbReference type="EMBL" id="CP043875">
    <property type="protein sequence ID" value="WOF17349.1"/>
    <property type="molecule type" value="Genomic_DNA"/>
</dbReference>
<evidence type="ECO:0000256" key="4">
    <source>
        <dbReference type="RuleBase" id="RU361282"/>
    </source>
</evidence>
<keyword evidence="3 4" id="KW-0974">Archaeal flagellum</keyword>
<organism evidence="6 7">
    <name type="scientific">Methanochimaera problematica</name>
    <dbReference type="NCBI Taxonomy" id="2609417"/>
    <lineage>
        <taxon>Archaea</taxon>
        <taxon>Methanobacteriati</taxon>
        <taxon>Methanobacteriota</taxon>
        <taxon>Stenosarchaea group</taxon>
        <taxon>Methanomicrobia</taxon>
        <taxon>Methanomicrobiales</taxon>
        <taxon>Methanomicrobiaceae</taxon>
        <taxon>Methanochimaera</taxon>
    </lineage>
</organism>
<evidence type="ECO:0000256" key="5">
    <source>
        <dbReference type="SAM" id="Phobius"/>
    </source>
</evidence>
<evidence type="ECO:0000256" key="3">
    <source>
        <dbReference type="ARBA" id="ARBA00022440"/>
    </source>
</evidence>
<evidence type="ECO:0000256" key="1">
    <source>
        <dbReference type="ARBA" id="ARBA00004618"/>
    </source>
</evidence>
<proteinExistence type="inferred from homology"/>
<dbReference type="GO" id="GO:0097588">
    <property type="term" value="P:archaeal or bacterial-type flagellum-dependent cell motility"/>
    <property type="evidence" value="ECO:0007669"/>
    <property type="project" value="InterPro"/>
</dbReference>
<dbReference type="GO" id="GO:0097589">
    <property type="term" value="C:archaeal-type flagellum"/>
    <property type="evidence" value="ECO:0007669"/>
    <property type="project" value="UniProtKB-SubCell"/>
</dbReference>
<keyword evidence="6" id="KW-0966">Cell projection</keyword>
<comment type="function">
    <text evidence="4">Flagellin is the subunit protein which polymerizes to form the filaments of archaeal flagella.</text>
</comment>
<keyword evidence="7" id="KW-1185">Reference proteome</keyword>
<evidence type="ECO:0000313" key="6">
    <source>
        <dbReference type="EMBL" id="WOF17349.1"/>
    </source>
</evidence>
<keyword evidence="5" id="KW-1133">Transmembrane helix</keyword>
<feature type="transmembrane region" description="Helical" evidence="5">
    <location>
        <begin position="13"/>
        <end position="37"/>
    </location>
</feature>
<dbReference type="InterPro" id="IPR002774">
    <property type="entry name" value="Flagellin_arc-type"/>
</dbReference>
<keyword evidence="6" id="KW-0282">Flagellum</keyword>
<gene>
    <name evidence="6" type="ORF">F1737_09885</name>
</gene>
<name>A0AA97FE95_9EURY</name>
<comment type="subcellular location">
    <subcellularLocation>
        <location evidence="1 4">Archaeal flagellum</location>
    </subcellularLocation>
</comment>
<keyword evidence="5" id="KW-0812">Transmembrane</keyword>
<dbReference type="Pfam" id="PF01917">
    <property type="entry name" value="Flagellin_arch-type"/>
    <property type="match status" value="1"/>
</dbReference>
<keyword evidence="6" id="KW-0969">Cilium</keyword>
<dbReference type="KEGG" id="mefw:F1737_09885"/>
<reference evidence="6 7" key="1">
    <citation type="submission" date="2019-09" db="EMBL/GenBank/DDBJ databases">
        <title>The complete genome of Methanoplanus sp. FWC-SCC4.</title>
        <authorList>
            <person name="Chen S.-C."/>
            <person name="Zhou Y.-Z."/>
            <person name="Lai M.-C."/>
        </authorList>
    </citation>
    <scope>NUCLEOTIDE SEQUENCE [LARGE SCALE GENOMIC DNA]</scope>
    <source>
        <strain evidence="6 7">FWC-SCC4</strain>
    </source>
</reference>
<evidence type="ECO:0000313" key="7">
    <source>
        <dbReference type="Proteomes" id="UP001301797"/>
    </source>
</evidence>
<dbReference type="GO" id="GO:0005198">
    <property type="term" value="F:structural molecule activity"/>
    <property type="evidence" value="ECO:0007669"/>
    <property type="project" value="InterPro"/>
</dbReference>
<evidence type="ECO:0000256" key="2">
    <source>
        <dbReference type="ARBA" id="ARBA00010256"/>
    </source>
</evidence>
<sequence>MERDSEAFTGLEAAIVLIAFVVVASVFSFAVLGAGFFTTQKTEETLHSAVSAAGSTPELLGNVYGLKRDGGIGSVRYSLGISAGGKLIPFENMVITWSTKDIVKNYEQNDPLIDTTIDAGHWGVVDIKPDTAAGDTFLEPREVFTILINLTEGEELLEGESFSLEMKSPGSNILIISRKAPYQIDNVNVLY</sequence>
<keyword evidence="5" id="KW-0472">Membrane</keyword>
<dbReference type="Proteomes" id="UP001301797">
    <property type="component" value="Chromosome"/>
</dbReference>
<accession>A0AA97FE95</accession>
<dbReference type="PANTHER" id="PTHR35903">
    <property type="entry name" value="FLAGELLIN B1"/>
    <property type="match status" value="1"/>
</dbReference>
<comment type="similarity">
    <text evidence="2 4">Belongs to the archaeal flagellin family.</text>
</comment>
<dbReference type="PANTHER" id="PTHR35903:SF1">
    <property type="entry name" value="FLAGELLIN B1"/>
    <property type="match status" value="1"/>
</dbReference>
<dbReference type="InterPro" id="IPR013373">
    <property type="entry name" value="Flagellin/pilin_N_arc"/>
</dbReference>
<dbReference type="AlphaFoldDB" id="A0AA97FE95"/>
<protein>
    <recommendedName>
        <fullName evidence="4">Flagellin</fullName>
    </recommendedName>
</protein>
<dbReference type="NCBIfam" id="TIGR02537">
    <property type="entry name" value="arch_flag_Nterm"/>
    <property type="match status" value="1"/>
</dbReference>